<sequence>MVADGRGVQAAQQNGFDAAATGCDYYPGTDVPLHVWGIFWVHLNRVFELILLIFCILSEVNWGGLPERLFACTLPILSRSFGTTPLGLIQMILACSNLSHELGRFPLVTNWILFVIGILNVIAGAIFKAAGKNVRSFHPSRRTLVSSPPSAGGAKLSSSEGKMMREEGGGLGSLPFAHKGTGPRASVKGSLRQLRYVKEAATTGTFPAPDGHSQQQLQGVSVIGRPDEAFGGPARGGEGDMYYYYDPEAGKIRMPVPPPNTTTAAGAVSAGQSSSMGAGVPRRHVLSPLPPSFRTYDRNESARPSAGPNQGGSPFSLAKAVVTRADQLARSRSVQGGPAGPKASTPPSSVMQRDYGGSRADLDADLSNVSSQYHVRYGERGEGYGGHWRHGSGGSQSQTSLLSAGAMATMPPGFVPQQQQQMQMQQQQQQRVLHSIPEASRPGRPGRF</sequence>
<dbReference type="EMBL" id="JAPDMZ010000111">
    <property type="protein sequence ID" value="KAK0549502.1"/>
    <property type="molecule type" value="Genomic_DNA"/>
</dbReference>
<dbReference type="AlphaFoldDB" id="A0AAN6GNG9"/>
<feature type="region of interest" description="Disordered" evidence="1">
    <location>
        <begin position="412"/>
        <end position="448"/>
    </location>
</feature>
<name>A0AAN6GNG9_9BASI</name>
<dbReference type="Proteomes" id="UP001176517">
    <property type="component" value="Unassembled WGS sequence"/>
</dbReference>
<accession>A0AAN6GNG9</accession>
<feature type="region of interest" description="Disordered" evidence="1">
    <location>
        <begin position="141"/>
        <end position="164"/>
    </location>
</feature>
<protein>
    <submittedName>
        <fullName evidence="3">Uncharacterized protein</fullName>
    </submittedName>
</protein>
<proteinExistence type="predicted"/>
<gene>
    <name evidence="3" type="ORF">OC846_004034</name>
</gene>
<keyword evidence="2" id="KW-1133">Transmembrane helix</keyword>
<feature type="compositionally biased region" description="Low complexity" evidence="1">
    <location>
        <begin position="264"/>
        <end position="279"/>
    </location>
</feature>
<reference evidence="3" key="1">
    <citation type="journal article" date="2023" name="PhytoFront">
        <title>Draft Genome Resources of Seven Strains of Tilletia horrida, Causal Agent of Kernel Smut of Rice.</title>
        <authorList>
            <person name="Khanal S."/>
            <person name="Antony Babu S."/>
            <person name="Zhou X.G."/>
        </authorList>
    </citation>
    <scope>NUCLEOTIDE SEQUENCE</scope>
    <source>
        <strain evidence="3">TX6</strain>
    </source>
</reference>
<keyword evidence="2" id="KW-0472">Membrane</keyword>
<keyword evidence="2" id="KW-0812">Transmembrane</keyword>
<evidence type="ECO:0000256" key="2">
    <source>
        <dbReference type="SAM" id="Phobius"/>
    </source>
</evidence>
<feature type="compositionally biased region" description="Low complexity" evidence="1">
    <location>
        <begin position="417"/>
        <end position="430"/>
    </location>
</feature>
<organism evidence="3 4">
    <name type="scientific">Tilletia horrida</name>
    <dbReference type="NCBI Taxonomy" id="155126"/>
    <lineage>
        <taxon>Eukaryota</taxon>
        <taxon>Fungi</taxon>
        <taxon>Dikarya</taxon>
        <taxon>Basidiomycota</taxon>
        <taxon>Ustilaginomycotina</taxon>
        <taxon>Exobasidiomycetes</taxon>
        <taxon>Tilletiales</taxon>
        <taxon>Tilletiaceae</taxon>
        <taxon>Tilletia</taxon>
    </lineage>
</organism>
<keyword evidence="4" id="KW-1185">Reference proteome</keyword>
<evidence type="ECO:0000256" key="1">
    <source>
        <dbReference type="SAM" id="MobiDB-lite"/>
    </source>
</evidence>
<feature type="transmembrane region" description="Helical" evidence="2">
    <location>
        <begin position="105"/>
        <end position="127"/>
    </location>
</feature>
<feature type="region of interest" description="Disordered" evidence="1">
    <location>
        <begin position="260"/>
        <end position="363"/>
    </location>
</feature>
<evidence type="ECO:0000313" key="4">
    <source>
        <dbReference type="Proteomes" id="UP001176517"/>
    </source>
</evidence>
<comment type="caution">
    <text evidence="3">The sequence shown here is derived from an EMBL/GenBank/DDBJ whole genome shotgun (WGS) entry which is preliminary data.</text>
</comment>
<evidence type="ECO:0000313" key="3">
    <source>
        <dbReference type="EMBL" id="KAK0549502.1"/>
    </source>
</evidence>